<dbReference type="GeneID" id="87940757"/>
<gene>
    <name evidence="2" type="ORF">CDEST_04254</name>
</gene>
<evidence type="ECO:0000313" key="3">
    <source>
        <dbReference type="Proteomes" id="UP001322277"/>
    </source>
</evidence>
<organism evidence="2 3">
    <name type="scientific">Colletotrichum destructivum</name>
    <dbReference type="NCBI Taxonomy" id="34406"/>
    <lineage>
        <taxon>Eukaryota</taxon>
        <taxon>Fungi</taxon>
        <taxon>Dikarya</taxon>
        <taxon>Ascomycota</taxon>
        <taxon>Pezizomycotina</taxon>
        <taxon>Sordariomycetes</taxon>
        <taxon>Hypocreomycetidae</taxon>
        <taxon>Glomerellales</taxon>
        <taxon>Glomerellaceae</taxon>
        <taxon>Colletotrichum</taxon>
        <taxon>Colletotrichum destructivum species complex</taxon>
    </lineage>
</organism>
<proteinExistence type="predicted"/>
<sequence length="130" mass="14306">MAQMQLPTLLSVLALGVSTVVADFCTQALDPFPRKADTGFRFYSKDQNNWEWRSRDVQVVTTLSPVNGNCQIHQGGGGGPFSATVCIDFEGNYACWVTPSKNQVCDIVFEQNEAPVDVCDSIKNVWGWVA</sequence>
<keyword evidence="1" id="KW-0732">Signal</keyword>
<dbReference type="AlphaFoldDB" id="A0AAX4I784"/>
<name>A0AAX4I784_9PEZI</name>
<dbReference type="EMBL" id="CP137307">
    <property type="protein sequence ID" value="WQF79240.1"/>
    <property type="molecule type" value="Genomic_DNA"/>
</dbReference>
<evidence type="ECO:0000256" key="1">
    <source>
        <dbReference type="SAM" id="SignalP"/>
    </source>
</evidence>
<feature type="signal peptide" evidence="1">
    <location>
        <begin position="1"/>
        <end position="22"/>
    </location>
</feature>
<dbReference type="RefSeq" id="XP_062776464.1">
    <property type="nucleotide sequence ID" value="XM_062920413.1"/>
</dbReference>
<protein>
    <submittedName>
        <fullName evidence="2">Uncharacterized protein</fullName>
    </submittedName>
</protein>
<keyword evidence="3" id="KW-1185">Reference proteome</keyword>
<accession>A0AAX4I784</accession>
<evidence type="ECO:0000313" key="2">
    <source>
        <dbReference type="EMBL" id="WQF79240.1"/>
    </source>
</evidence>
<dbReference type="Proteomes" id="UP001322277">
    <property type="component" value="Chromosome 3"/>
</dbReference>
<feature type="chain" id="PRO_5043601353" evidence="1">
    <location>
        <begin position="23"/>
        <end position="130"/>
    </location>
</feature>
<reference evidence="3" key="1">
    <citation type="journal article" date="2023" name="bioRxiv">
        <title>Complete genome of the Medicago anthracnose fungus, Colletotrichum destructivum, reveals a mini-chromosome-like region within a core chromosome.</title>
        <authorList>
            <person name="Lapalu N."/>
            <person name="Simon A."/>
            <person name="Lu A."/>
            <person name="Plaumann P.-L."/>
            <person name="Amselem J."/>
            <person name="Pigne S."/>
            <person name="Auger A."/>
            <person name="Koch C."/>
            <person name="Dallery J.-F."/>
            <person name="O'Connell R.J."/>
        </authorList>
    </citation>
    <scope>NUCLEOTIDE SEQUENCE [LARGE SCALE GENOMIC DNA]</scope>
    <source>
        <strain evidence="3">CBS 520.97</strain>
    </source>
</reference>
<dbReference type="KEGG" id="cdet:87940757"/>